<evidence type="ECO:0000256" key="5">
    <source>
        <dbReference type="ARBA" id="ARBA00022763"/>
    </source>
</evidence>
<keyword evidence="17" id="KW-1185">Reference proteome</keyword>
<feature type="compositionally biased region" description="Polar residues" evidence="13">
    <location>
        <begin position="574"/>
        <end position="593"/>
    </location>
</feature>
<gene>
    <name evidence="16" type="ORF">BCR34DRAFT_482695</name>
</gene>
<evidence type="ECO:0000256" key="12">
    <source>
        <dbReference type="ARBA" id="ARBA00042677"/>
    </source>
</evidence>
<dbReference type="GO" id="GO:0004519">
    <property type="term" value="F:endonuclease activity"/>
    <property type="evidence" value="ECO:0007669"/>
    <property type="project" value="UniProtKB-KW"/>
</dbReference>
<feature type="domain" description="Metallo-beta-lactamase" evidence="15">
    <location>
        <begin position="24"/>
        <end position="204"/>
    </location>
</feature>
<feature type="compositionally biased region" description="Pro residues" evidence="13">
    <location>
        <begin position="602"/>
        <end position="612"/>
    </location>
</feature>
<dbReference type="PANTHER" id="PTHR23240:SF8">
    <property type="entry name" value="PROTEIN ARTEMIS"/>
    <property type="match status" value="1"/>
</dbReference>
<dbReference type="GO" id="GO:0000723">
    <property type="term" value="P:telomere maintenance"/>
    <property type="evidence" value="ECO:0007669"/>
    <property type="project" value="TreeGrafter"/>
</dbReference>
<accession>A0A1Y1ZQ89</accession>
<evidence type="ECO:0000256" key="6">
    <source>
        <dbReference type="ARBA" id="ARBA00022801"/>
    </source>
</evidence>
<evidence type="ECO:0000256" key="3">
    <source>
        <dbReference type="ARBA" id="ARBA00022722"/>
    </source>
</evidence>
<keyword evidence="4" id="KW-0255">Endonuclease</keyword>
<keyword evidence="9" id="KW-0234">DNA repair</keyword>
<comment type="subcellular location">
    <subcellularLocation>
        <location evidence="1">Nucleus</location>
    </subcellularLocation>
</comment>
<evidence type="ECO:0000256" key="8">
    <source>
        <dbReference type="ARBA" id="ARBA00023172"/>
    </source>
</evidence>
<dbReference type="GO" id="GO:0006310">
    <property type="term" value="P:DNA recombination"/>
    <property type="evidence" value="ECO:0007669"/>
    <property type="project" value="UniProtKB-KW"/>
</dbReference>
<sequence length="677" mass="75717">MSTFKGIVEEFPQIRIDYFRHQPDYKPPLACFLSHVHSDHLLGLESFRAPFVYCSAATREILLRIEKYYHRVNFARGILESRTVTYAKHMGKLAKPLPLETPTEIEISPGNRIRVTLFDANHCVGAVMFLIEGEDKAILYTGDIRAETWWVNSLVQNPVVLPYALGIRTLDCIYLDTTFATKSEPYREFPSKAEGIRELLEKVSKYSKDTLFYFHSWTFGYENVWIALSTFLGSQIHVDEYRARIYESLSPLKNDKLRGVDIREAPALCGFKNGNHSQPGCLTSKEDVRLHSCERGMGCSVVDAETDAEVVHIIPIVTRTNGTEIAEVGAGGGKGDLDQTDELETGGVGDVGKLMELCASKIEDQELLSRVLSFLQKALDQGNDKIELGMDIQKESQGNDDNLSLHTLISILAAHVNETKQAKERQNETIRFPYSRHSSYSELCTLVEAFKPRDVYPCTVDEGKWTPVLGIRNLFGQFCSSDAFRHDTEMMEAFESRQQRKHANKHDRGYSQEGTQSSHESMPDNPSTPKRYRVELGNECVGKDTSANPPATPVDSPDESRYATPIGAPPIGIHSTNPRQSQTGIARTATINQAGRDIITPDSPPRPEPARIPPSEIQTPSKSHRRSSHRSSGSTTGYRSSKKSRDIAYEAALGTTLTWADLGGLVSTRKRSEEREL</sequence>
<evidence type="ECO:0000256" key="9">
    <source>
        <dbReference type="ARBA" id="ARBA00023204"/>
    </source>
</evidence>
<evidence type="ECO:0000313" key="17">
    <source>
        <dbReference type="Proteomes" id="UP000193144"/>
    </source>
</evidence>
<feature type="compositionally biased region" description="Low complexity" evidence="13">
    <location>
        <begin position="630"/>
        <end position="639"/>
    </location>
</feature>
<dbReference type="GO" id="GO:0035312">
    <property type="term" value="F:5'-3' DNA exonuclease activity"/>
    <property type="evidence" value="ECO:0007669"/>
    <property type="project" value="TreeGrafter"/>
</dbReference>
<dbReference type="InterPro" id="IPR036866">
    <property type="entry name" value="RibonucZ/Hydroxyglut_hydro"/>
</dbReference>
<keyword evidence="3" id="KW-0540">Nuclease</keyword>
<evidence type="ECO:0000256" key="4">
    <source>
        <dbReference type="ARBA" id="ARBA00022759"/>
    </source>
</evidence>
<feature type="domain" description="DNA repair metallo-beta-lactamase" evidence="14">
    <location>
        <begin position="417"/>
        <end position="459"/>
    </location>
</feature>
<reference evidence="16 17" key="1">
    <citation type="submission" date="2016-07" db="EMBL/GenBank/DDBJ databases">
        <title>Pervasive Adenine N6-methylation of Active Genes in Fungi.</title>
        <authorList>
            <consortium name="DOE Joint Genome Institute"/>
            <person name="Mondo S.J."/>
            <person name="Dannebaum R.O."/>
            <person name="Kuo R.C."/>
            <person name="Labutti K."/>
            <person name="Haridas S."/>
            <person name="Kuo A."/>
            <person name="Salamov A."/>
            <person name="Ahrendt S.R."/>
            <person name="Lipzen A."/>
            <person name="Sullivan W."/>
            <person name="Andreopoulos W.B."/>
            <person name="Clum A."/>
            <person name="Lindquist E."/>
            <person name="Daum C."/>
            <person name="Ramamoorthy G.K."/>
            <person name="Gryganskyi A."/>
            <person name="Culley D."/>
            <person name="Magnuson J.K."/>
            <person name="James T.Y."/>
            <person name="O'Malley M.A."/>
            <person name="Stajich J.E."/>
            <person name="Spatafora J.W."/>
            <person name="Visel A."/>
            <person name="Grigoriev I.V."/>
        </authorList>
    </citation>
    <scope>NUCLEOTIDE SEQUENCE [LARGE SCALE GENOMIC DNA]</scope>
    <source>
        <strain evidence="16 17">CBS 115471</strain>
    </source>
</reference>
<name>A0A1Y1ZQ89_9PLEO</name>
<dbReference type="Proteomes" id="UP000193144">
    <property type="component" value="Unassembled WGS sequence"/>
</dbReference>
<evidence type="ECO:0000256" key="7">
    <source>
        <dbReference type="ARBA" id="ARBA00022839"/>
    </source>
</evidence>
<dbReference type="PANTHER" id="PTHR23240">
    <property type="entry name" value="DNA CROSS-LINK REPAIR PROTEIN PSO2/SNM1-RELATED"/>
    <property type="match status" value="1"/>
</dbReference>
<evidence type="ECO:0000256" key="2">
    <source>
        <dbReference type="ARBA" id="ARBA00010304"/>
    </source>
</evidence>
<keyword evidence="8" id="KW-0233">DNA recombination</keyword>
<dbReference type="GO" id="GO:0003684">
    <property type="term" value="F:damaged DNA binding"/>
    <property type="evidence" value="ECO:0007669"/>
    <property type="project" value="TreeGrafter"/>
</dbReference>
<dbReference type="Pfam" id="PF12706">
    <property type="entry name" value="Lactamase_B_2"/>
    <property type="match status" value="1"/>
</dbReference>
<dbReference type="AlphaFoldDB" id="A0A1Y1ZQ89"/>
<keyword evidence="5" id="KW-0227">DNA damage</keyword>
<evidence type="ECO:0000259" key="15">
    <source>
        <dbReference type="Pfam" id="PF12706"/>
    </source>
</evidence>
<keyword evidence="7" id="KW-0269">Exonuclease</keyword>
<dbReference type="SUPFAM" id="SSF56281">
    <property type="entry name" value="Metallo-hydrolase/oxidoreductase"/>
    <property type="match status" value="1"/>
</dbReference>
<proteinExistence type="inferred from homology"/>
<dbReference type="EMBL" id="MCFA01000051">
    <property type="protein sequence ID" value="ORY12413.1"/>
    <property type="molecule type" value="Genomic_DNA"/>
</dbReference>
<feature type="compositionally biased region" description="Polar residues" evidence="13">
    <location>
        <begin position="512"/>
        <end position="528"/>
    </location>
</feature>
<evidence type="ECO:0000256" key="10">
    <source>
        <dbReference type="ARBA" id="ARBA00023242"/>
    </source>
</evidence>
<evidence type="ECO:0000256" key="13">
    <source>
        <dbReference type="SAM" id="MobiDB-lite"/>
    </source>
</evidence>
<feature type="region of interest" description="Disordered" evidence="13">
    <location>
        <begin position="494"/>
        <end position="644"/>
    </location>
</feature>
<evidence type="ECO:0000313" key="16">
    <source>
        <dbReference type="EMBL" id="ORY12413.1"/>
    </source>
</evidence>
<evidence type="ECO:0000256" key="11">
    <source>
        <dbReference type="ARBA" id="ARBA00039759"/>
    </source>
</evidence>
<dbReference type="Gene3D" id="3.60.15.10">
    <property type="entry name" value="Ribonuclease Z/Hydroxyacylglutathione hydrolase-like"/>
    <property type="match status" value="1"/>
</dbReference>
<evidence type="ECO:0000256" key="1">
    <source>
        <dbReference type="ARBA" id="ARBA00004123"/>
    </source>
</evidence>
<dbReference type="STRING" id="1231657.A0A1Y1ZQ89"/>
<keyword evidence="10" id="KW-0539">Nucleus</keyword>
<dbReference type="GO" id="GO:0006303">
    <property type="term" value="P:double-strand break repair via nonhomologous end joining"/>
    <property type="evidence" value="ECO:0007669"/>
    <property type="project" value="TreeGrafter"/>
</dbReference>
<dbReference type="OrthoDB" id="5561659at2759"/>
<protein>
    <recommendedName>
        <fullName evidence="11">Protein artemis</fullName>
    </recommendedName>
    <alternativeName>
        <fullName evidence="12">DNA cross-link repair 1C protein</fullName>
    </alternativeName>
</protein>
<dbReference type="GO" id="GO:0005634">
    <property type="term" value="C:nucleus"/>
    <property type="evidence" value="ECO:0007669"/>
    <property type="project" value="UniProtKB-SubCell"/>
</dbReference>
<keyword evidence="6" id="KW-0378">Hydrolase</keyword>
<dbReference type="InterPro" id="IPR011084">
    <property type="entry name" value="DRMBL"/>
</dbReference>
<dbReference type="GO" id="GO:0036297">
    <property type="term" value="P:interstrand cross-link repair"/>
    <property type="evidence" value="ECO:0007669"/>
    <property type="project" value="TreeGrafter"/>
</dbReference>
<dbReference type="Pfam" id="PF07522">
    <property type="entry name" value="DRMBL"/>
    <property type="match status" value="1"/>
</dbReference>
<evidence type="ECO:0000259" key="14">
    <source>
        <dbReference type="Pfam" id="PF07522"/>
    </source>
</evidence>
<organism evidence="16 17">
    <name type="scientific">Clohesyomyces aquaticus</name>
    <dbReference type="NCBI Taxonomy" id="1231657"/>
    <lineage>
        <taxon>Eukaryota</taxon>
        <taxon>Fungi</taxon>
        <taxon>Dikarya</taxon>
        <taxon>Ascomycota</taxon>
        <taxon>Pezizomycotina</taxon>
        <taxon>Dothideomycetes</taxon>
        <taxon>Pleosporomycetidae</taxon>
        <taxon>Pleosporales</taxon>
        <taxon>Lindgomycetaceae</taxon>
        <taxon>Clohesyomyces</taxon>
    </lineage>
</organism>
<dbReference type="InterPro" id="IPR001279">
    <property type="entry name" value="Metallo-B-lactamas"/>
</dbReference>
<comment type="caution">
    <text evidence="16">The sequence shown here is derived from an EMBL/GenBank/DDBJ whole genome shotgun (WGS) entry which is preliminary data.</text>
</comment>
<comment type="similarity">
    <text evidence="2">Belongs to the DNA repair metallo-beta-lactamase (DRMBL) family.</text>
</comment>